<name>A0A840S673_9BURK</name>
<evidence type="ECO:0000313" key="3">
    <source>
        <dbReference type="Proteomes" id="UP000554837"/>
    </source>
</evidence>
<comment type="caution">
    <text evidence="2">The sequence shown here is derived from an EMBL/GenBank/DDBJ whole genome shotgun (WGS) entry which is preliminary data.</text>
</comment>
<organism evidence="2 3">
    <name type="scientific">Inhella inkyongensis</name>
    <dbReference type="NCBI Taxonomy" id="392593"/>
    <lineage>
        <taxon>Bacteria</taxon>
        <taxon>Pseudomonadati</taxon>
        <taxon>Pseudomonadota</taxon>
        <taxon>Betaproteobacteria</taxon>
        <taxon>Burkholderiales</taxon>
        <taxon>Sphaerotilaceae</taxon>
        <taxon>Inhella</taxon>
    </lineage>
</organism>
<dbReference type="InterPro" id="IPR006680">
    <property type="entry name" value="Amidohydro-rel"/>
</dbReference>
<evidence type="ECO:0000313" key="2">
    <source>
        <dbReference type="EMBL" id="MBB5203980.1"/>
    </source>
</evidence>
<dbReference type="RefSeq" id="WP_138857010.1">
    <property type="nucleotide sequence ID" value="NZ_CP040709.1"/>
</dbReference>
<accession>A0A840S673</accession>
<proteinExistence type="predicted"/>
<gene>
    <name evidence="2" type="ORF">HNQ51_001273</name>
</gene>
<dbReference type="Proteomes" id="UP000554837">
    <property type="component" value="Unassembled WGS sequence"/>
</dbReference>
<dbReference type="EMBL" id="JACHHO010000001">
    <property type="protein sequence ID" value="MBB5203980.1"/>
    <property type="molecule type" value="Genomic_DNA"/>
</dbReference>
<sequence length="260" mass="29170">MRFFDSLTHVTHDGRWFGETHCDARLDTLLSDMEAAQVQRALLVGIAGYTDNASILAATLSHPGRFVPIAGLDPSLLATTRRVEAVLKSLKAQGFVGIKLHPRLNGYDPLSERCQAAIDVAGDLGLTVLLDTLFRRRGLATRHAPDVIDQLAASFPHTRMLLLHGTGPSMMELYEIVRAYDQLRLDLSFTLMRYRGNERLDADMHFLFKSTDQLVTIGSDWPEYSPAATLKRFAELTIGIEPERLENIVWGNLNRWFPQP</sequence>
<dbReference type="AlphaFoldDB" id="A0A840S673"/>
<reference evidence="2 3" key="1">
    <citation type="submission" date="2020-08" db="EMBL/GenBank/DDBJ databases">
        <title>Genomic Encyclopedia of Type Strains, Phase IV (KMG-IV): sequencing the most valuable type-strain genomes for metagenomic binning, comparative biology and taxonomic classification.</title>
        <authorList>
            <person name="Goeker M."/>
        </authorList>
    </citation>
    <scope>NUCLEOTIDE SEQUENCE [LARGE SCALE GENOMIC DNA]</scope>
    <source>
        <strain evidence="2 3">DSM 23958</strain>
    </source>
</reference>
<dbReference type="Pfam" id="PF04909">
    <property type="entry name" value="Amidohydro_2"/>
    <property type="match status" value="1"/>
</dbReference>
<evidence type="ECO:0000259" key="1">
    <source>
        <dbReference type="Pfam" id="PF04909"/>
    </source>
</evidence>
<dbReference type="OrthoDB" id="7325417at2"/>
<dbReference type="Gene3D" id="3.20.20.140">
    <property type="entry name" value="Metal-dependent hydrolases"/>
    <property type="match status" value="1"/>
</dbReference>
<dbReference type="GO" id="GO:0016787">
    <property type="term" value="F:hydrolase activity"/>
    <property type="evidence" value="ECO:0007669"/>
    <property type="project" value="InterPro"/>
</dbReference>
<feature type="domain" description="Amidohydrolase-related" evidence="1">
    <location>
        <begin position="22"/>
        <end position="254"/>
    </location>
</feature>
<protein>
    <recommendedName>
        <fullName evidence="1">Amidohydrolase-related domain-containing protein</fullName>
    </recommendedName>
</protein>
<keyword evidence="3" id="KW-1185">Reference proteome</keyword>
<dbReference type="InterPro" id="IPR032466">
    <property type="entry name" value="Metal_Hydrolase"/>
</dbReference>
<dbReference type="SUPFAM" id="SSF51556">
    <property type="entry name" value="Metallo-dependent hydrolases"/>
    <property type="match status" value="1"/>
</dbReference>